<evidence type="ECO:0000256" key="4">
    <source>
        <dbReference type="ARBA" id="ARBA00022679"/>
    </source>
</evidence>
<keyword evidence="3 6" id="KW-0489">Methyltransferase</keyword>
<dbReference type="Pfam" id="PF01170">
    <property type="entry name" value="UPF0020"/>
    <property type="match status" value="1"/>
</dbReference>
<dbReference type="InterPro" id="IPR000241">
    <property type="entry name" value="RlmKL-like_Mtase"/>
</dbReference>
<dbReference type="CDD" id="cd02440">
    <property type="entry name" value="AdoMet_MTases"/>
    <property type="match status" value="1"/>
</dbReference>
<evidence type="ECO:0000313" key="9">
    <source>
        <dbReference type="EMBL" id="MES0874113.1"/>
    </source>
</evidence>
<dbReference type="Pfam" id="PF22020">
    <property type="entry name" value="RlmL_1st"/>
    <property type="match status" value="1"/>
</dbReference>
<comment type="subcellular location">
    <subcellularLocation>
        <location evidence="6">Cytoplasm</location>
    </subcellularLocation>
</comment>
<dbReference type="InterPro" id="IPR054170">
    <property type="entry name" value="RlmL_1st"/>
</dbReference>
<dbReference type="Pfam" id="PF10672">
    <property type="entry name" value="Methyltrans_SAM"/>
    <property type="match status" value="1"/>
</dbReference>
<evidence type="ECO:0000256" key="7">
    <source>
        <dbReference type="PROSITE-ProRule" id="PRU00529"/>
    </source>
</evidence>
<gene>
    <name evidence="9" type="primary">rlmKL</name>
    <name evidence="6" type="synonym">rlmL</name>
    <name evidence="9" type="ORF">ABSH63_08870</name>
</gene>
<dbReference type="Gene3D" id="3.30.2130.30">
    <property type="match status" value="1"/>
</dbReference>
<dbReference type="Pfam" id="PF02926">
    <property type="entry name" value="THUMP"/>
    <property type="match status" value="1"/>
</dbReference>
<evidence type="ECO:0000313" key="10">
    <source>
        <dbReference type="Proteomes" id="UP001465331"/>
    </source>
</evidence>
<dbReference type="RefSeq" id="WP_352889091.1">
    <property type="nucleotide sequence ID" value="NZ_JBEPIJ010000008.1"/>
</dbReference>
<name>A0ABV2AAC5_9GAMM</name>
<dbReference type="NCBIfam" id="NF008748">
    <property type="entry name" value="PRK11783.1"/>
    <property type="match status" value="1"/>
</dbReference>
<dbReference type="HAMAP" id="MF_01858">
    <property type="entry name" value="23SrRNA_methyltr_KL"/>
    <property type="match status" value="1"/>
</dbReference>
<evidence type="ECO:0000256" key="5">
    <source>
        <dbReference type="ARBA" id="ARBA00022691"/>
    </source>
</evidence>
<dbReference type="CDD" id="cd11715">
    <property type="entry name" value="THUMP_AdoMetMT"/>
    <property type="match status" value="1"/>
</dbReference>
<evidence type="ECO:0000256" key="3">
    <source>
        <dbReference type="ARBA" id="ARBA00022603"/>
    </source>
</evidence>
<dbReference type="EMBL" id="JBEPIJ010000008">
    <property type="protein sequence ID" value="MES0874113.1"/>
    <property type="molecule type" value="Genomic_DNA"/>
</dbReference>
<feature type="domain" description="THUMP" evidence="8">
    <location>
        <begin position="45"/>
        <end position="156"/>
    </location>
</feature>
<evidence type="ECO:0000259" key="8">
    <source>
        <dbReference type="PROSITE" id="PS51165"/>
    </source>
</evidence>
<comment type="caution">
    <text evidence="9">The sequence shown here is derived from an EMBL/GenBank/DDBJ whole genome shotgun (WGS) entry which is preliminary data.</text>
</comment>
<dbReference type="EC" id="2.1.1.173" evidence="6"/>
<protein>
    <recommendedName>
        <fullName evidence="6">Ribosomal RNA large subunit methyltransferase K/L</fullName>
    </recommendedName>
    <domain>
        <recommendedName>
            <fullName evidence="6">23S rRNA m2G2445 methyltransferase</fullName>
            <ecNumber evidence="6">2.1.1.173</ecNumber>
        </recommendedName>
        <alternativeName>
            <fullName evidence="6">rRNA (guanine-N(2)-)-methyltransferase RlmL</fullName>
        </alternativeName>
    </domain>
    <domain>
        <recommendedName>
            <fullName evidence="6">23S rRNA m7G2069 methyltransferase</fullName>
            <ecNumber evidence="6">2.1.1.264</ecNumber>
        </recommendedName>
        <alternativeName>
            <fullName evidence="6">rRNA (guanine-N(7)-)-methyltransferase RlmK</fullName>
        </alternativeName>
    </domain>
</protein>
<accession>A0ABV2AAC5</accession>
<dbReference type="InterPro" id="IPR029063">
    <property type="entry name" value="SAM-dependent_MTases_sf"/>
</dbReference>
<dbReference type="SUPFAM" id="SSF53335">
    <property type="entry name" value="S-adenosyl-L-methionine-dependent methyltransferases"/>
    <property type="match status" value="2"/>
</dbReference>
<dbReference type="Proteomes" id="UP001465331">
    <property type="component" value="Unassembled WGS sequence"/>
</dbReference>
<dbReference type="PANTHER" id="PTHR47313">
    <property type="entry name" value="RIBOSOMAL RNA LARGE SUBUNIT METHYLTRANSFERASE K/L"/>
    <property type="match status" value="1"/>
</dbReference>
<keyword evidence="10" id="KW-1185">Reference proteome</keyword>
<dbReference type="PROSITE" id="PS00092">
    <property type="entry name" value="N6_MTASE"/>
    <property type="match status" value="1"/>
</dbReference>
<dbReference type="Gene3D" id="3.40.50.150">
    <property type="entry name" value="Vaccinia Virus protein VP39"/>
    <property type="match status" value="2"/>
</dbReference>
<dbReference type="PANTHER" id="PTHR47313:SF1">
    <property type="entry name" value="RIBOSOMAL RNA LARGE SUBUNIT METHYLTRANSFERASE K_L"/>
    <property type="match status" value="1"/>
</dbReference>
<dbReference type="InterPro" id="IPR002052">
    <property type="entry name" value="DNA_methylase_N6_adenine_CS"/>
</dbReference>
<organism evidence="9 10">
    <name type="scientific">Sinimarinibacterium thermocellulolyticum</name>
    <dbReference type="NCBI Taxonomy" id="3170016"/>
    <lineage>
        <taxon>Bacteria</taxon>
        <taxon>Pseudomonadati</taxon>
        <taxon>Pseudomonadota</taxon>
        <taxon>Gammaproteobacteria</taxon>
        <taxon>Nevskiales</taxon>
        <taxon>Nevskiaceae</taxon>
        <taxon>Sinimarinibacterium</taxon>
    </lineage>
</organism>
<keyword evidence="4 6" id="KW-0808">Transferase</keyword>
<dbReference type="PIRSF" id="PIRSF037618">
    <property type="entry name" value="RNA_Mtase_bacteria_prd"/>
    <property type="match status" value="1"/>
</dbReference>
<dbReference type="InterPro" id="IPR019614">
    <property type="entry name" value="SAM-dep_methyl-trfase"/>
</dbReference>
<evidence type="ECO:0000256" key="6">
    <source>
        <dbReference type="HAMAP-Rule" id="MF_01858"/>
    </source>
</evidence>
<dbReference type="PROSITE" id="PS01261">
    <property type="entry name" value="UPF0020"/>
    <property type="match status" value="1"/>
</dbReference>
<comment type="catalytic activity">
    <reaction evidence="6">
        <text>guanosine(2069) in 23S rRNA + S-adenosyl-L-methionine = N(2)-methylguanosine(2069) in 23S rRNA + S-adenosyl-L-homocysteine + H(+)</text>
        <dbReference type="Rhea" id="RHEA:43772"/>
        <dbReference type="Rhea" id="RHEA-COMP:10688"/>
        <dbReference type="Rhea" id="RHEA-COMP:10689"/>
        <dbReference type="ChEBI" id="CHEBI:15378"/>
        <dbReference type="ChEBI" id="CHEBI:57856"/>
        <dbReference type="ChEBI" id="CHEBI:59789"/>
        <dbReference type="ChEBI" id="CHEBI:74269"/>
        <dbReference type="ChEBI" id="CHEBI:74481"/>
        <dbReference type="EC" id="2.1.1.264"/>
    </reaction>
</comment>
<keyword evidence="2 6" id="KW-0698">rRNA processing</keyword>
<dbReference type="InterPro" id="IPR004114">
    <property type="entry name" value="THUMP_dom"/>
</dbReference>
<evidence type="ECO:0000256" key="2">
    <source>
        <dbReference type="ARBA" id="ARBA00022552"/>
    </source>
</evidence>
<dbReference type="PROSITE" id="PS51165">
    <property type="entry name" value="THUMP"/>
    <property type="match status" value="1"/>
</dbReference>
<sequence length="724" mass="80265">MSIFPLFVSCPRGIEALLASELTSLGLQAVQAQRGGASAQATLETAYRACLWSRLASRVLMPLRRFEATDAETLYAAARAIAWPELFAATSSFAVDVAGRSDGIGHTHYAGLKVKDAIADHFRDSGRPRPNVDTERPDIRIHLHLEREHATLSLDLAGDSLHRRGYRRDGVEAPLKENLAAAILLKSGWPELASRQAPLFDPMCGSGTLLIEGAWIAADIAPGLLRKRWGFEHWLDHEPLLWNRLRDEALTRRRAGLATARPPVAGCDIDPRAVSAARDNAARAGVGDWVEVTPGDALASTPPVKVSGLIVCNPPYGERLGAEAELVKLYSLLGVHLKQRFGGWRAAIFTARSDLGQRLGLSADRIDAFWNGAIACKLLQFDIRAAAASAVGSTGADFANRLRKNLKHLNKWARRAGVTNYRVYDADLPDYALAIDLYATPELHAHVQEYAAPKTIDPARAQARLREGLAHLQQVLELPAARIHYKLRQPQKGEAQYTRQNQTDAFHTVVEHGCKLQVNFDDYLDTGLFLDHRPLRLRLQREARGQRLLNLFCYTGAASVHAAVGGARQTLSIDLSNTYLEWAQRNLEQNGIRARLYAHAPAADEPLAPHALVRCDVRRWLAEQNGRTQRAQFDLIFCDPPTFSNSKKMDGTLDIQRDHTELLQHCLGLLAAAGKLYFSTNRRGFKLDPALAEIAHIDDITAQTLDEDFKRPPPAHRCWVLRHR</sequence>
<dbReference type="SMART" id="SM00981">
    <property type="entry name" value="THUMP"/>
    <property type="match status" value="1"/>
</dbReference>
<keyword evidence="5 6" id="KW-0949">S-adenosyl-L-methionine</keyword>
<comment type="similarity">
    <text evidence="6">Belongs to the methyltransferase superfamily. RlmKL family.</text>
</comment>
<proteinExistence type="inferred from homology"/>
<keyword evidence="1 6" id="KW-0963">Cytoplasm</keyword>
<dbReference type="Gene3D" id="3.30.750.80">
    <property type="entry name" value="RNA methyltransferase domain (HRMD) like"/>
    <property type="match status" value="1"/>
</dbReference>
<comment type="catalytic activity">
    <reaction evidence="6">
        <text>guanosine(2445) in 23S rRNA + S-adenosyl-L-methionine = N(2)-methylguanosine(2445) in 23S rRNA + S-adenosyl-L-homocysteine + H(+)</text>
        <dbReference type="Rhea" id="RHEA:42740"/>
        <dbReference type="Rhea" id="RHEA-COMP:10215"/>
        <dbReference type="Rhea" id="RHEA-COMP:10216"/>
        <dbReference type="ChEBI" id="CHEBI:15378"/>
        <dbReference type="ChEBI" id="CHEBI:57856"/>
        <dbReference type="ChEBI" id="CHEBI:59789"/>
        <dbReference type="ChEBI" id="CHEBI:74269"/>
        <dbReference type="ChEBI" id="CHEBI:74481"/>
        <dbReference type="EC" id="2.1.1.173"/>
    </reaction>
</comment>
<comment type="function">
    <text evidence="6">Specifically methylates the guanine in position 2445 (m2G2445) and the guanine in position 2069 (m7G2069) of 23S rRNA.</text>
</comment>
<evidence type="ECO:0000256" key="1">
    <source>
        <dbReference type="ARBA" id="ARBA00022490"/>
    </source>
</evidence>
<dbReference type="InterPro" id="IPR017244">
    <property type="entry name" value="23SrRNA_methyltr_KL"/>
</dbReference>
<reference evidence="9 10" key="1">
    <citation type="submission" date="2024-06" db="EMBL/GenBank/DDBJ databases">
        <authorList>
            <person name="Li Z."/>
            <person name="Jiang Y."/>
        </authorList>
    </citation>
    <scope>NUCLEOTIDE SEQUENCE [LARGE SCALE GENOMIC DNA]</scope>
    <source>
        <strain evidence="9 10">HSW-8</strain>
    </source>
</reference>
<keyword evidence="7" id="KW-0694">RNA-binding</keyword>
<dbReference type="InterPro" id="IPR053943">
    <property type="entry name" value="RlmKL-like_Mtase_CS"/>
</dbReference>
<dbReference type="EC" id="2.1.1.264" evidence="6"/>
<dbReference type="GO" id="GO:0052915">
    <property type="term" value="F:23S rRNA (guanine(2445)-N(2))-methyltransferase activity"/>
    <property type="evidence" value="ECO:0007669"/>
    <property type="project" value="UniProtKB-EC"/>
</dbReference>